<dbReference type="GO" id="GO:0051301">
    <property type="term" value="P:cell division"/>
    <property type="evidence" value="ECO:0007669"/>
    <property type="project" value="UniProtKB-KW"/>
</dbReference>
<evidence type="ECO:0000256" key="8">
    <source>
        <dbReference type="ARBA" id="ARBA00023306"/>
    </source>
</evidence>
<dbReference type="PROSITE" id="PS51900">
    <property type="entry name" value="CB"/>
    <property type="match status" value="1"/>
</dbReference>
<evidence type="ECO:0000313" key="11">
    <source>
        <dbReference type="EMBL" id="SUZ65976.1"/>
    </source>
</evidence>
<organism evidence="11">
    <name type="scientific">marine metagenome</name>
    <dbReference type="NCBI Taxonomy" id="408172"/>
    <lineage>
        <taxon>unclassified sequences</taxon>
        <taxon>metagenomes</taxon>
        <taxon>ecological metagenomes</taxon>
    </lineage>
</organism>
<name>A0A381PG31_9ZZZZ</name>
<dbReference type="GO" id="GO:0015074">
    <property type="term" value="P:DNA integration"/>
    <property type="evidence" value="ECO:0007669"/>
    <property type="project" value="UniProtKB-KW"/>
</dbReference>
<evidence type="ECO:0000256" key="1">
    <source>
        <dbReference type="ARBA" id="ARBA00004496"/>
    </source>
</evidence>
<reference evidence="11" key="1">
    <citation type="submission" date="2018-05" db="EMBL/GenBank/DDBJ databases">
        <authorList>
            <person name="Lanie J.A."/>
            <person name="Ng W.-L."/>
            <person name="Kazmierczak K.M."/>
            <person name="Andrzejewski T.M."/>
            <person name="Davidsen T.M."/>
            <person name="Wayne K.J."/>
            <person name="Tettelin H."/>
            <person name="Glass J.I."/>
            <person name="Rusch D."/>
            <person name="Podicherti R."/>
            <person name="Tsui H.-C.T."/>
            <person name="Winkler M.E."/>
        </authorList>
    </citation>
    <scope>NUCLEOTIDE SEQUENCE</scope>
</reference>
<dbReference type="PANTHER" id="PTHR30349">
    <property type="entry name" value="PHAGE INTEGRASE-RELATED"/>
    <property type="match status" value="1"/>
</dbReference>
<dbReference type="PANTHER" id="PTHR30349:SF81">
    <property type="entry name" value="TYROSINE RECOMBINASE XERC"/>
    <property type="match status" value="1"/>
</dbReference>
<dbReference type="Gene3D" id="1.10.150.130">
    <property type="match status" value="1"/>
</dbReference>
<dbReference type="Gene3D" id="1.10.443.10">
    <property type="entry name" value="Intergrase catalytic core"/>
    <property type="match status" value="1"/>
</dbReference>
<dbReference type="GO" id="GO:0007059">
    <property type="term" value="P:chromosome segregation"/>
    <property type="evidence" value="ECO:0007669"/>
    <property type="project" value="UniProtKB-KW"/>
</dbReference>
<evidence type="ECO:0000256" key="6">
    <source>
        <dbReference type="ARBA" id="ARBA00023125"/>
    </source>
</evidence>
<evidence type="ECO:0000259" key="10">
    <source>
        <dbReference type="PROSITE" id="PS51900"/>
    </source>
</evidence>
<dbReference type="EMBL" id="UINC01000972">
    <property type="protein sequence ID" value="SUZ65976.1"/>
    <property type="molecule type" value="Genomic_DNA"/>
</dbReference>
<keyword evidence="2" id="KW-0963">Cytoplasm</keyword>
<dbReference type="PROSITE" id="PS51898">
    <property type="entry name" value="TYR_RECOMBINASE"/>
    <property type="match status" value="1"/>
</dbReference>
<dbReference type="Pfam" id="PF02899">
    <property type="entry name" value="Phage_int_SAM_1"/>
    <property type="match status" value="1"/>
</dbReference>
<dbReference type="InterPro" id="IPR044068">
    <property type="entry name" value="CB"/>
</dbReference>
<dbReference type="GO" id="GO:0006310">
    <property type="term" value="P:DNA recombination"/>
    <property type="evidence" value="ECO:0007669"/>
    <property type="project" value="UniProtKB-KW"/>
</dbReference>
<evidence type="ECO:0000256" key="2">
    <source>
        <dbReference type="ARBA" id="ARBA00022490"/>
    </source>
</evidence>
<dbReference type="InterPro" id="IPR010998">
    <property type="entry name" value="Integrase_recombinase_N"/>
</dbReference>
<gene>
    <name evidence="11" type="ORF">METZ01_LOCUS18830</name>
</gene>
<sequence>MNMTGRIVELEDFLDWLTVERGRAPSTIAGYRRDLTRFLDWLSITGEQLTTVQQSDITGHVAHLKNSDLAPASVARATVAIRSFFRFLAAEEMIQTDPAASVEVPTVPRGLPKALTLEQVESLLASPVGDEPASYRDRAILEVLYGCGLRIGELVGLSDVDVDLDGELLRVFGKGRRERIVPMGRPAHSAVSQWMSGLGRDALSSRRTSASQAEDALFLNQRGSRLSRQGAWMVVRRHGERVGLGEILTPHVLRHSCATHMLVNGADIRYVQELLGHRSISSTQLYTAFRDEEIRQIYDRSHPRAEMQILDK</sequence>
<evidence type="ECO:0000256" key="7">
    <source>
        <dbReference type="ARBA" id="ARBA00023172"/>
    </source>
</evidence>
<evidence type="ECO:0000259" key="9">
    <source>
        <dbReference type="PROSITE" id="PS51898"/>
    </source>
</evidence>
<dbReference type="GO" id="GO:0005737">
    <property type="term" value="C:cytoplasm"/>
    <property type="evidence" value="ECO:0007669"/>
    <property type="project" value="UniProtKB-SubCell"/>
</dbReference>
<dbReference type="HAMAP" id="MF_01808">
    <property type="entry name" value="Recomb_XerC_XerD"/>
    <property type="match status" value="1"/>
</dbReference>
<evidence type="ECO:0000256" key="3">
    <source>
        <dbReference type="ARBA" id="ARBA00022618"/>
    </source>
</evidence>
<proteinExistence type="inferred from homology"/>
<keyword evidence="8" id="KW-0131">Cell cycle</keyword>
<dbReference type="InterPro" id="IPR002104">
    <property type="entry name" value="Integrase_catalytic"/>
</dbReference>
<dbReference type="InterPro" id="IPR023009">
    <property type="entry name" value="Tyrosine_recombinase_XerC/XerD"/>
</dbReference>
<feature type="domain" description="Tyr recombinase" evidence="9">
    <location>
        <begin position="110"/>
        <end position="299"/>
    </location>
</feature>
<evidence type="ECO:0000256" key="5">
    <source>
        <dbReference type="ARBA" id="ARBA00022908"/>
    </source>
</evidence>
<dbReference type="GO" id="GO:0003677">
    <property type="term" value="F:DNA binding"/>
    <property type="evidence" value="ECO:0007669"/>
    <property type="project" value="UniProtKB-KW"/>
</dbReference>
<dbReference type="InterPro" id="IPR050090">
    <property type="entry name" value="Tyrosine_recombinase_XerCD"/>
</dbReference>
<feature type="domain" description="Core-binding (CB)" evidence="10">
    <location>
        <begin position="4"/>
        <end position="89"/>
    </location>
</feature>
<accession>A0A381PG31</accession>
<dbReference type="InterPro" id="IPR004107">
    <property type="entry name" value="Integrase_SAM-like_N"/>
</dbReference>
<dbReference type="InterPro" id="IPR013762">
    <property type="entry name" value="Integrase-like_cat_sf"/>
</dbReference>
<dbReference type="AlphaFoldDB" id="A0A381PG31"/>
<protein>
    <recommendedName>
        <fullName evidence="12">Tyrosine recombinase XerD</fullName>
    </recommendedName>
</protein>
<evidence type="ECO:0000256" key="4">
    <source>
        <dbReference type="ARBA" id="ARBA00022829"/>
    </source>
</evidence>
<keyword evidence="6" id="KW-0238">DNA-binding</keyword>
<keyword evidence="4" id="KW-0159">Chromosome partition</keyword>
<comment type="subcellular location">
    <subcellularLocation>
        <location evidence="1">Cytoplasm</location>
    </subcellularLocation>
</comment>
<dbReference type="SUPFAM" id="SSF56349">
    <property type="entry name" value="DNA breaking-rejoining enzymes"/>
    <property type="match status" value="1"/>
</dbReference>
<dbReference type="CDD" id="cd00798">
    <property type="entry name" value="INT_XerDC_C"/>
    <property type="match status" value="1"/>
</dbReference>
<dbReference type="InterPro" id="IPR011010">
    <property type="entry name" value="DNA_brk_join_enz"/>
</dbReference>
<dbReference type="NCBIfam" id="NF001399">
    <property type="entry name" value="PRK00283.1"/>
    <property type="match status" value="1"/>
</dbReference>
<keyword evidence="3" id="KW-0132">Cell division</keyword>
<keyword evidence="5" id="KW-0229">DNA integration</keyword>
<dbReference type="Pfam" id="PF00589">
    <property type="entry name" value="Phage_integrase"/>
    <property type="match status" value="1"/>
</dbReference>
<evidence type="ECO:0008006" key="12">
    <source>
        <dbReference type="Google" id="ProtNLM"/>
    </source>
</evidence>
<keyword evidence="7" id="KW-0233">DNA recombination</keyword>